<dbReference type="Gene3D" id="3.10.10.10">
    <property type="entry name" value="HIV Type 1 Reverse Transcriptase, subunit A, domain 1"/>
    <property type="match status" value="1"/>
</dbReference>
<dbReference type="Proteomes" id="UP000215914">
    <property type="component" value="Unassembled WGS sequence"/>
</dbReference>
<sequence>MPTSEAELRKIIAAAIAQHEALRSGPSKGTSENNGCSYWHFLNYKPPKFDGTGGAIAFVKWIESMESIFRMSGCTPEQQVPYVSELFQDGARLWWNLQVRIMGLTTAYALTWDELKGIMRKKYCAQTETQRLEGEFQSLIMEGPKMLEYMQRLHDLARVVPYLVEPELRKLGHFIWELAPQVLSLMTASTPPTTMAASKMGLALVTEVIRLEKLANPDKETHVESSGGNKRKFSNFKQGTSGVVKKGESSAPAQITAGSGKKGKGYMGTQPKCNTCQRHHSGRCSLKVCEACGKPGHLKDSCWATVGQGGQGGFGNRNNNRGGNGIRPQGNVGGNGNRGNNANQAGTVNCNQRNNQAGNGGGNGKRPGCFNFGDVGHYKRNCPELNQARGRVFNIEAREARQDPNIVTGTFPVNQRYASILFDTGADYSFVSLEFKNMLGLAVSKLGIPYSIELTNGKLVEANEVVRGCVIKLGECEFALDLLPVQLGSFDVVVGMDWLSGNKAAIVCHKKVVRIPTEDGETIVVHGEKRDTPLRIISCLKARKCLQKGCAAFLAHIVDKKAAEPKIKDIPVVREYPEVFPEDLPGLPPQRQVGFRIDLVPGAAPVAKAPYRLAPSEMQELSTQLQELLDKGFIRPSFSPWGAPVFFVKKKDGSFRMCIDYRELNKLTIKNRYPLPRIDDLFDQLQGSSFYSKIDLRSGYHQLRMQEESIPKTAFRTRYGHYEFLVMPFGLTNAPAVFMDLMNQVCKPYLDKFVIVFIDDILIYSKTKAEHEQHLRAILELLKNEQLYVKFSKCEFWLREVQFLGHVVNGDGIHVDPTKIEAIKNWETPKAPTGIRQFLGLADYYRRFIEDFSKIAQPLTLLTQKDKKFDWGIKQEEAFQILKDNVTTRNSEPIFV</sequence>
<reference evidence="12" key="1">
    <citation type="journal article" date="2017" name="Nature">
        <title>The sunflower genome provides insights into oil metabolism, flowering and Asterid evolution.</title>
        <authorList>
            <person name="Badouin H."/>
            <person name="Gouzy J."/>
            <person name="Grassa C.J."/>
            <person name="Murat F."/>
            <person name="Staton S.E."/>
            <person name="Cottret L."/>
            <person name="Lelandais-Briere C."/>
            <person name="Owens G.L."/>
            <person name="Carrere S."/>
            <person name="Mayjonade B."/>
            <person name="Legrand L."/>
            <person name="Gill N."/>
            <person name="Kane N.C."/>
            <person name="Bowers J.E."/>
            <person name="Hubner S."/>
            <person name="Bellec A."/>
            <person name="Berard A."/>
            <person name="Berges H."/>
            <person name="Blanchet N."/>
            <person name="Boniface M.C."/>
            <person name="Brunel D."/>
            <person name="Catrice O."/>
            <person name="Chaidir N."/>
            <person name="Claudel C."/>
            <person name="Donnadieu C."/>
            <person name="Faraut T."/>
            <person name="Fievet G."/>
            <person name="Helmstetter N."/>
            <person name="King M."/>
            <person name="Knapp S.J."/>
            <person name="Lai Z."/>
            <person name="Le Paslier M.C."/>
            <person name="Lippi Y."/>
            <person name="Lorenzon L."/>
            <person name="Mandel J.R."/>
            <person name="Marage G."/>
            <person name="Marchand G."/>
            <person name="Marquand E."/>
            <person name="Bret-Mestries E."/>
            <person name="Morien E."/>
            <person name="Nambeesan S."/>
            <person name="Nguyen T."/>
            <person name="Pegot-Espagnet P."/>
            <person name="Pouilly N."/>
            <person name="Raftis F."/>
            <person name="Sallet E."/>
            <person name="Schiex T."/>
            <person name="Thomas J."/>
            <person name="Vandecasteele C."/>
            <person name="Vares D."/>
            <person name="Vear F."/>
            <person name="Vautrin S."/>
            <person name="Crespi M."/>
            <person name="Mangin B."/>
            <person name="Burke J.M."/>
            <person name="Salse J."/>
            <person name="Munos S."/>
            <person name="Vincourt P."/>
            <person name="Rieseberg L.H."/>
            <person name="Langlade N.B."/>
        </authorList>
    </citation>
    <scope>NUCLEOTIDE SEQUENCE</scope>
    <source>
        <tissue evidence="12">Leaves</tissue>
    </source>
</reference>
<keyword evidence="13" id="KW-1185">Reference proteome</keyword>
<dbReference type="CDD" id="cd01647">
    <property type="entry name" value="RT_LTR"/>
    <property type="match status" value="1"/>
</dbReference>
<proteinExistence type="predicted"/>
<dbReference type="InterPro" id="IPR000477">
    <property type="entry name" value="RT_dom"/>
</dbReference>
<feature type="domain" description="CCHC-type" evidence="10">
    <location>
        <begin position="289"/>
        <end position="302"/>
    </location>
</feature>
<dbReference type="SUPFAM" id="SSF57756">
    <property type="entry name" value="Retrovirus zinc finger-like domains"/>
    <property type="match status" value="1"/>
</dbReference>
<reference evidence="12" key="2">
    <citation type="submission" date="2020-06" db="EMBL/GenBank/DDBJ databases">
        <title>Helianthus annuus Genome sequencing and assembly Release 2.</title>
        <authorList>
            <person name="Gouzy J."/>
            <person name="Langlade N."/>
            <person name="Munos S."/>
        </authorList>
    </citation>
    <scope>NUCLEOTIDE SEQUENCE</scope>
    <source>
        <tissue evidence="12">Leaves</tissue>
    </source>
</reference>
<evidence type="ECO:0000256" key="7">
    <source>
        <dbReference type="ARBA" id="ARBA00022918"/>
    </source>
</evidence>
<dbReference type="Gramene" id="mRNA:HanXRQr2_Chr17g0808231">
    <property type="protein sequence ID" value="CDS:HanXRQr2_Chr17g0808231.1"/>
    <property type="gene ID" value="HanXRQr2_Chr17g0808231"/>
</dbReference>
<dbReference type="InterPro" id="IPR001878">
    <property type="entry name" value="Znf_CCHC"/>
</dbReference>
<keyword evidence="8" id="KW-0863">Zinc-finger</keyword>
<evidence type="ECO:0000256" key="2">
    <source>
        <dbReference type="ARBA" id="ARBA00022679"/>
    </source>
</evidence>
<dbReference type="InterPro" id="IPR021109">
    <property type="entry name" value="Peptidase_aspartic_dom_sf"/>
</dbReference>
<dbReference type="InterPro" id="IPR005162">
    <property type="entry name" value="Retrotrans_gag_dom"/>
</dbReference>
<evidence type="ECO:0000256" key="4">
    <source>
        <dbReference type="ARBA" id="ARBA00022722"/>
    </source>
</evidence>
<organism evidence="12 13">
    <name type="scientific">Helianthus annuus</name>
    <name type="common">Common sunflower</name>
    <dbReference type="NCBI Taxonomy" id="4232"/>
    <lineage>
        <taxon>Eukaryota</taxon>
        <taxon>Viridiplantae</taxon>
        <taxon>Streptophyta</taxon>
        <taxon>Embryophyta</taxon>
        <taxon>Tracheophyta</taxon>
        <taxon>Spermatophyta</taxon>
        <taxon>Magnoliopsida</taxon>
        <taxon>eudicotyledons</taxon>
        <taxon>Gunneridae</taxon>
        <taxon>Pentapetalae</taxon>
        <taxon>asterids</taxon>
        <taxon>campanulids</taxon>
        <taxon>Asterales</taxon>
        <taxon>Asteraceae</taxon>
        <taxon>Asteroideae</taxon>
        <taxon>Heliantheae alliance</taxon>
        <taxon>Heliantheae</taxon>
        <taxon>Helianthus</taxon>
    </lineage>
</organism>
<dbReference type="EC" id="2.7.7.-" evidence="12"/>
<feature type="domain" description="CCHC-type" evidence="10">
    <location>
        <begin position="369"/>
        <end position="384"/>
    </location>
</feature>
<dbReference type="Pfam" id="PF03732">
    <property type="entry name" value="Retrotrans_gag"/>
    <property type="match status" value="1"/>
</dbReference>
<dbReference type="GO" id="GO:0006508">
    <property type="term" value="P:proteolysis"/>
    <property type="evidence" value="ECO:0007669"/>
    <property type="project" value="UniProtKB-KW"/>
</dbReference>
<evidence type="ECO:0000256" key="8">
    <source>
        <dbReference type="PROSITE-ProRule" id="PRU00047"/>
    </source>
</evidence>
<dbReference type="SUPFAM" id="SSF50630">
    <property type="entry name" value="Acid proteases"/>
    <property type="match status" value="1"/>
</dbReference>
<dbReference type="FunFam" id="3.10.10.10:FF:000007">
    <property type="entry name" value="Retrovirus-related Pol polyprotein from transposon 17.6-like Protein"/>
    <property type="match status" value="1"/>
</dbReference>
<keyword evidence="2 12" id="KW-0808">Transferase</keyword>
<dbReference type="GO" id="GO:0008270">
    <property type="term" value="F:zinc ion binding"/>
    <property type="evidence" value="ECO:0007669"/>
    <property type="project" value="UniProtKB-KW"/>
</dbReference>
<evidence type="ECO:0000256" key="9">
    <source>
        <dbReference type="SAM" id="MobiDB-lite"/>
    </source>
</evidence>
<dbReference type="CDD" id="cd00303">
    <property type="entry name" value="retropepsin_like"/>
    <property type="match status" value="1"/>
</dbReference>
<dbReference type="GO" id="GO:0003676">
    <property type="term" value="F:nucleic acid binding"/>
    <property type="evidence" value="ECO:0007669"/>
    <property type="project" value="InterPro"/>
</dbReference>
<dbReference type="Pfam" id="PF00078">
    <property type="entry name" value="RVT_1"/>
    <property type="match status" value="1"/>
</dbReference>
<dbReference type="GO" id="GO:0004523">
    <property type="term" value="F:RNA-DNA hybrid ribonuclease activity"/>
    <property type="evidence" value="ECO:0007669"/>
    <property type="project" value="UniProtKB-EC"/>
</dbReference>
<keyword evidence="8" id="KW-0479">Metal-binding</keyword>
<dbReference type="Gene3D" id="3.30.70.270">
    <property type="match status" value="2"/>
</dbReference>
<evidence type="ECO:0000313" key="12">
    <source>
        <dbReference type="EMBL" id="KAF5755900.1"/>
    </source>
</evidence>
<dbReference type="PROSITE" id="PS50158">
    <property type="entry name" value="ZF_CCHC"/>
    <property type="match status" value="2"/>
</dbReference>
<dbReference type="SMART" id="SM00343">
    <property type="entry name" value="ZnF_C2HC"/>
    <property type="match status" value="2"/>
</dbReference>
<evidence type="ECO:0000256" key="1">
    <source>
        <dbReference type="ARBA" id="ARBA00022670"/>
    </source>
</evidence>
<dbReference type="EMBL" id="MNCJ02000332">
    <property type="protein sequence ID" value="KAF5755900.1"/>
    <property type="molecule type" value="Genomic_DNA"/>
</dbReference>
<dbReference type="PANTHER" id="PTHR24559">
    <property type="entry name" value="TRANSPOSON TY3-I GAG-POL POLYPROTEIN"/>
    <property type="match status" value="1"/>
</dbReference>
<dbReference type="PANTHER" id="PTHR24559:SF427">
    <property type="entry name" value="RNA-DIRECTED DNA POLYMERASE"/>
    <property type="match status" value="1"/>
</dbReference>
<dbReference type="FunFam" id="3.30.70.270:FF:000063">
    <property type="entry name" value="Zinc knuckle domaincontaining protein"/>
    <property type="match status" value="1"/>
</dbReference>
<gene>
    <name evidence="12" type="ORF">HanXRQr2_Chr17g0808231</name>
</gene>
<evidence type="ECO:0000259" key="11">
    <source>
        <dbReference type="PROSITE" id="PS50878"/>
    </source>
</evidence>
<dbReference type="InterPro" id="IPR053134">
    <property type="entry name" value="RNA-dir_DNA_polymerase"/>
</dbReference>
<dbReference type="GO" id="GO:0008233">
    <property type="term" value="F:peptidase activity"/>
    <property type="evidence" value="ECO:0007669"/>
    <property type="project" value="UniProtKB-KW"/>
</dbReference>
<evidence type="ECO:0000313" key="13">
    <source>
        <dbReference type="Proteomes" id="UP000215914"/>
    </source>
</evidence>
<dbReference type="InterPro" id="IPR036875">
    <property type="entry name" value="Znf_CCHC_sf"/>
</dbReference>
<keyword evidence="4" id="KW-0540">Nuclease</keyword>
<feature type="domain" description="Reverse transcriptase" evidence="11">
    <location>
        <begin position="629"/>
        <end position="808"/>
    </location>
</feature>
<keyword evidence="5" id="KW-0255">Endonuclease</keyword>
<dbReference type="InterPro" id="IPR043128">
    <property type="entry name" value="Rev_trsase/Diguanyl_cyclase"/>
</dbReference>
<dbReference type="SUPFAM" id="SSF56672">
    <property type="entry name" value="DNA/RNA polymerases"/>
    <property type="match status" value="1"/>
</dbReference>
<feature type="region of interest" description="Disordered" evidence="9">
    <location>
        <begin position="241"/>
        <end position="266"/>
    </location>
</feature>
<evidence type="ECO:0000256" key="6">
    <source>
        <dbReference type="ARBA" id="ARBA00022801"/>
    </source>
</evidence>
<evidence type="ECO:0000259" key="10">
    <source>
        <dbReference type="PROSITE" id="PS50158"/>
    </source>
</evidence>
<accession>A0A9K3DIX6</accession>
<feature type="region of interest" description="Disordered" evidence="9">
    <location>
        <begin position="313"/>
        <end position="363"/>
    </location>
</feature>
<keyword evidence="3 12" id="KW-0548">Nucleotidyltransferase</keyword>
<keyword evidence="1" id="KW-0645">Protease</keyword>
<keyword evidence="6 12" id="KW-0378">Hydrolase</keyword>
<dbReference type="GO" id="GO:0003964">
    <property type="term" value="F:RNA-directed DNA polymerase activity"/>
    <property type="evidence" value="ECO:0007669"/>
    <property type="project" value="UniProtKB-KW"/>
</dbReference>
<dbReference type="Pfam" id="PF08284">
    <property type="entry name" value="RVP_2"/>
    <property type="match status" value="1"/>
</dbReference>
<dbReference type="InterPro" id="IPR043502">
    <property type="entry name" value="DNA/RNA_pol_sf"/>
</dbReference>
<dbReference type="Gene3D" id="4.10.60.10">
    <property type="entry name" value="Zinc finger, CCHC-type"/>
    <property type="match status" value="1"/>
</dbReference>
<keyword evidence="7" id="KW-0695">RNA-directed DNA polymerase</keyword>
<feature type="compositionally biased region" description="Low complexity" evidence="9">
    <location>
        <begin position="316"/>
        <end position="330"/>
    </location>
</feature>
<comment type="caution">
    <text evidence="12">The sequence shown here is derived from an EMBL/GenBank/DDBJ whole genome shotgun (WGS) entry which is preliminary data.</text>
</comment>
<dbReference type="PROSITE" id="PS50878">
    <property type="entry name" value="RT_POL"/>
    <property type="match status" value="1"/>
</dbReference>
<protein>
    <submittedName>
        <fullName evidence="12">Nucleotidyltransferase, Ribonuclease H</fullName>
        <ecNumber evidence="12">2.7.7.-</ecNumber>
        <ecNumber evidence="12">3.1.26.4</ecNumber>
    </submittedName>
</protein>
<dbReference type="Gene3D" id="2.40.70.10">
    <property type="entry name" value="Acid Proteases"/>
    <property type="match status" value="1"/>
</dbReference>
<dbReference type="AlphaFoldDB" id="A0A9K3DIX6"/>
<name>A0A9K3DIX6_HELAN</name>
<keyword evidence="8" id="KW-0862">Zinc</keyword>
<dbReference type="EC" id="3.1.26.4" evidence="12"/>
<evidence type="ECO:0000256" key="3">
    <source>
        <dbReference type="ARBA" id="ARBA00022695"/>
    </source>
</evidence>
<feature type="compositionally biased region" description="Low complexity" evidence="9">
    <location>
        <begin position="338"/>
        <end position="357"/>
    </location>
</feature>
<evidence type="ECO:0000256" key="5">
    <source>
        <dbReference type="ARBA" id="ARBA00022759"/>
    </source>
</evidence>